<feature type="transmembrane region" description="Helical" evidence="1">
    <location>
        <begin position="148"/>
        <end position="168"/>
    </location>
</feature>
<name>A0A1R1XIG4_9FUNG</name>
<protein>
    <recommendedName>
        <fullName evidence="4">Endoplasmic reticulum membrane protein</fullName>
    </recommendedName>
</protein>
<dbReference type="GO" id="GO:0046521">
    <property type="term" value="P:sphingoid catabolic process"/>
    <property type="evidence" value="ECO:0007669"/>
    <property type="project" value="TreeGrafter"/>
</dbReference>
<evidence type="ECO:0000313" key="2">
    <source>
        <dbReference type="EMBL" id="OMJ14437.1"/>
    </source>
</evidence>
<dbReference type="Proteomes" id="UP000187283">
    <property type="component" value="Unassembled WGS sequence"/>
</dbReference>
<dbReference type="GO" id="GO:0016020">
    <property type="term" value="C:membrane"/>
    <property type="evidence" value="ECO:0007669"/>
    <property type="project" value="GOC"/>
</dbReference>
<evidence type="ECO:0000256" key="1">
    <source>
        <dbReference type="SAM" id="Phobius"/>
    </source>
</evidence>
<keyword evidence="3" id="KW-1185">Reference proteome</keyword>
<dbReference type="PANTHER" id="PTHR28026:SF9">
    <property type="entry name" value="2-HYDROXY-PALMITIC ACID DIOXYGENASE MPO1"/>
    <property type="match status" value="1"/>
</dbReference>
<feature type="transmembrane region" description="Helical" evidence="1">
    <location>
        <begin position="88"/>
        <end position="109"/>
    </location>
</feature>
<dbReference type="OrthoDB" id="2124888at2759"/>
<accession>A0A1R1XIG4</accession>
<evidence type="ECO:0000313" key="3">
    <source>
        <dbReference type="Proteomes" id="UP000187283"/>
    </source>
</evidence>
<dbReference type="AlphaFoldDB" id="A0A1R1XIG4"/>
<keyword evidence="1" id="KW-1133">Transmembrane helix</keyword>
<comment type="caution">
    <text evidence="2">The sequence shown here is derived from an EMBL/GenBank/DDBJ whole genome shotgun (WGS) entry which is preliminary data.</text>
</comment>
<dbReference type="GO" id="GO:0005783">
    <property type="term" value="C:endoplasmic reticulum"/>
    <property type="evidence" value="ECO:0007669"/>
    <property type="project" value="TreeGrafter"/>
</dbReference>
<feature type="transmembrane region" description="Helical" evidence="1">
    <location>
        <begin position="23"/>
        <end position="44"/>
    </location>
</feature>
<reference evidence="2 3" key="1">
    <citation type="submission" date="2017-01" db="EMBL/GenBank/DDBJ databases">
        <authorList>
            <person name="Mah S.A."/>
            <person name="Swanson W.J."/>
            <person name="Moy G.W."/>
            <person name="Vacquier V.D."/>
        </authorList>
    </citation>
    <scope>NUCLEOTIDE SEQUENCE [LARGE SCALE GENOMIC DNA]</scope>
    <source>
        <strain evidence="2 3">GSMNP</strain>
    </source>
</reference>
<feature type="transmembrane region" description="Helical" evidence="1">
    <location>
        <begin position="64"/>
        <end position="81"/>
    </location>
</feature>
<gene>
    <name evidence="2" type="ORF">AYI70_g7871</name>
</gene>
<feature type="transmembrane region" description="Helical" evidence="1">
    <location>
        <begin position="115"/>
        <end position="136"/>
    </location>
</feature>
<sequence>MPIVNFRKNYVDYGISHYEENNIIVHIICTPLILWSIVGFASFTGPLLPTPDWLAPFIQFSPEGSFDLSLGAFIILFYFIYAILIDVIYAVLFFPFFIAFLTTSNYVILNSPNSFHIFYLTFISASFLNHASHYFVEKRSPRVYQGSIFAAFFAFFYASYTFIMHLGYRSQFYNDLRSEIHSKILALNKKSTHKS</sequence>
<proteinExistence type="predicted"/>
<organism evidence="2 3">
    <name type="scientific">Smittium culicis</name>
    <dbReference type="NCBI Taxonomy" id="133412"/>
    <lineage>
        <taxon>Eukaryota</taxon>
        <taxon>Fungi</taxon>
        <taxon>Fungi incertae sedis</taxon>
        <taxon>Zoopagomycota</taxon>
        <taxon>Kickxellomycotina</taxon>
        <taxon>Harpellomycetes</taxon>
        <taxon>Harpellales</taxon>
        <taxon>Legeriomycetaceae</taxon>
        <taxon>Smittium</taxon>
    </lineage>
</organism>
<dbReference type="InterPro" id="IPR009305">
    <property type="entry name" value="Mpo1-like"/>
</dbReference>
<dbReference type="PANTHER" id="PTHR28026">
    <property type="entry name" value="DUF962 DOMAIN PROTEIN (AFU_ORTHOLOGUE AFUA_8G05310)"/>
    <property type="match status" value="1"/>
</dbReference>
<dbReference type="EMBL" id="LSSN01003067">
    <property type="protein sequence ID" value="OMJ14437.1"/>
    <property type="molecule type" value="Genomic_DNA"/>
</dbReference>
<dbReference type="Pfam" id="PF06127">
    <property type="entry name" value="Mpo1-like"/>
    <property type="match status" value="1"/>
</dbReference>
<keyword evidence="1" id="KW-0472">Membrane</keyword>
<keyword evidence="1" id="KW-0812">Transmembrane</keyword>
<evidence type="ECO:0008006" key="4">
    <source>
        <dbReference type="Google" id="ProtNLM"/>
    </source>
</evidence>